<feature type="transmembrane region" description="Helical" evidence="1">
    <location>
        <begin position="7"/>
        <end position="24"/>
    </location>
</feature>
<protein>
    <submittedName>
        <fullName evidence="2">Uncharacterized protein</fullName>
    </submittedName>
</protein>
<dbReference type="RefSeq" id="WP_002997744.1">
    <property type="nucleotide sequence ID" value="NZ_GL379771.1"/>
</dbReference>
<dbReference type="AlphaFoldDB" id="D7VHU6"/>
<evidence type="ECO:0000256" key="1">
    <source>
        <dbReference type="SAM" id="Phobius"/>
    </source>
</evidence>
<gene>
    <name evidence="2" type="ORF">HMPREF0766_10565</name>
</gene>
<sequence length="163" mass="19095">MKINQKYLWILGIGIFLYLVFPFMKDLLSPGSNVYSKKYRIDMERDTLLNLLNKFNANNEPKDSSYFSTQENPYFYYGPVFDRKHDKVFYIDIPNPSIEQKGSEIHLLSMKTSLNEVAMVNGKPKNKEEKKRENAIKDFETNILDSLKITYTKIDFLTSLGLK</sequence>
<accession>D7VHU6</accession>
<organism evidence="2 3">
    <name type="scientific">Sphingobacterium spiritivorum ATCC 33861</name>
    <dbReference type="NCBI Taxonomy" id="525373"/>
    <lineage>
        <taxon>Bacteria</taxon>
        <taxon>Pseudomonadati</taxon>
        <taxon>Bacteroidota</taxon>
        <taxon>Sphingobacteriia</taxon>
        <taxon>Sphingobacteriales</taxon>
        <taxon>Sphingobacteriaceae</taxon>
        <taxon>Sphingobacterium</taxon>
    </lineage>
</organism>
<keyword evidence="1" id="KW-0472">Membrane</keyword>
<reference evidence="2" key="1">
    <citation type="submission" date="2010-07" db="EMBL/GenBank/DDBJ databases">
        <authorList>
            <person name="Muzny D."/>
            <person name="Qin X."/>
            <person name="Buhay C."/>
            <person name="Dugan-Rocha S."/>
            <person name="Ding Y."/>
            <person name="Chen G."/>
            <person name="Hawes A."/>
            <person name="Holder M."/>
            <person name="Jhangiani S."/>
            <person name="Johnson A."/>
            <person name="Khan Z."/>
            <person name="Li Z."/>
            <person name="Liu W."/>
            <person name="Liu X."/>
            <person name="Perez L."/>
            <person name="Shen H."/>
            <person name="Wang Q."/>
            <person name="Watt J."/>
            <person name="Xi L."/>
            <person name="Xin Y."/>
            <person name="Zhou J."/>
            <person name="Deng J."/>
            <person name="Jiang H."/>
            <person name="Liu Y."/>
            <person name="Qu J."/>
            <person name="Song X.-Z."/>
            <person name="Zhang L."/>
            <person name="Villasana D."/>
            <person name="Johnson A."/>
            <person name="Liu J."/>
            <person name="Liyanage D."/>
            <person name="Lorensuhewa L."/>
            <person name="Robinson T."/>
            <person name="Song A."/>
            <person name="Song B.-B."/>
            <person name="Dinh H."/>
            <person name="Thornton R."/>
            <person name="Coyle M."/>
            <person name="Francisco L."/>
            <person name="Jackson L."/>
            <person name="Javaid M."/>
            <person name="Korchina V."/>
            <person name="Kovar C."/>
            <person name="Mata R."/>
            <person name="Mathew T."/>
            <person name="Ngo R."/>
            <person name="Nguyen L."/>
            <person name="Nguyen N."/>
            <person name="Okwuonu G."/>
            <person name="Ongeri F."/>
            <person name="Pham C."/>
            <person name="Simmons D."/>
            <person name="Wilczek-Boney K."/>
            <person name="Hale W."/>
            <person name="Jakkamsetti A."/>
            <person name="Pham P."/>
            <person name="Ruth R."/>
            <person name="San Lucas F."/>
            <person name="Warren J."/>
            <person name="Zhang J."/>
            <person name="Zhao Z."/>
            <person name="Zhou C."/>
            <person name="Zhu D."/>
            <person name="Lee S."/>
            <person name="Bess C."/>
            <person name="Blankenburg K."/>
            <person name="Forbes L."/>
            <person name="Fu Q."/>
            <person name="Gubbala S."/>
            <person name="Hirani K."/>
            <person name="Jayaseelan J.C."/>
            <person name="Lara F."/>
            <person name="Munidasa M."/>
            <person name="Palculict T."/>
            <person name="Patil S."/>
            <person name="Pu L.-L."/>
            <person name="Saada N."/>
            <person name="Tang L."/>
            <person name="Weissenberger G."/>
            <person name="Zhu Y."/>
            <person name="Hemphill L."/>
            <person name="Shang Y."/>
            <person name="Youmans B."/>
            <person name="Ayvaz T."/>
            <person name="Ross M."/>
            <person name="Santibanez J."/>
            <person name="Aqrawi P."/>
            <person name="Gross S."/>
            <person name="Joshi V."/>
            <person name="Fowler G."/>
            <person name="Nazareth L."/>
            <person name="Reid J."/>
            <person name="Worley K."/>
            <person name="Petrosino J."/>
            <person name="Highlander S."/>
            <person name="Gibbs R."/>
        </authorList>
    </citation>
    <scope>NUCLEOTIDE SEQUENCE [LARGE SCALE GENOMIC DNA]</scope>
    <source>
        <strain evidence="2">ATCC 33861</strain>
    </source>
</reference>
<dbReference type="HOGENOM" id="CLU_1626021_0_0_10"/>
<keyword evidence="1" id="KW-0812">Transmembrane</keyword>
<keyword evidence="1" id="KW-1133">Transmembrane helix</keyword>
<evidence type="ECO:0000313" key="3">
    <source>
        <dbReference type="Proteomes" id="UP000006258"/>
    </source>
</evidence>
<evidence type="ECO:0000313" key="2">
    <source>
        <dbReference type="EMBL" id="EFK59648.1"/>
    </source>
</evidence>
<dbReference type="EMBL" id="ACHA02000002">
    <property type="protein sequence ID" value="EFK59648.1"/>
    <property type="molecule type" value="Genomic_DNA"/>
</dbReference>
<name>D7VHU6_SPHSI</name>
<dbReference type="STRING" id="525373.HMPREF0766_10565"/>
<comment type="caution">
    <text evidence="2">The sequence shown here is derived from an EMBL/GenBank/DDBJ whole genome shotgun (WGS) entry which is preliminary data.</text>
</comment>
<proteinExistence type="predicted"/>
<dbReference type="GeneID" id="95429193"/>
<dbReference type="Proteomes" id="UP000006258">
    <property type="component" value="Unassembled WGS sequence"/>
</dbReference>
<keyword evidence="3" id="KW-1185">Reference proteome</keyword>